<dbReference type="InterPro" id="IPR012337">
    <property type="entry name" value="RNaseH-like_sf"/>
</dbReference>
<feature type="domain" description="RNase H type-1" evidence="1">
    <location>
        <begin position="1"/>
        <end position="129"/>
    </location>
</feature>
<sequence>MQGWYKLNTDGCCLGNPGICGAGGNIRNEKGDIVIAFTEYLGEGTNNGAELVLLYGLRRTKRMGINRLEVELDSLIIVNWLKRKVCGIRYLEDYWEEIQYLLSIISCRVQHIHREGNSVADILSKLGASSVSYIWMDSIAIPSSVRGALRMDKLDIPNLRGSSPHSLTLNFPMQLSQGFFLAAVGVTTSPRTGLSVTTSTMGETSTGPVALAIVFKQGRSFLEVVRHSVDGEIMASPPLQLRRPELIEGELGLYLHGCRG</sequence>
<dbReference type="PANTHER" id="PTHR47723">
    <property type="entry name" value="OS05G0353850 PROTEIN"/>
    <property type="match status" value="1"/>
</dbReference>
<accession>A0AAD2ABB4</accession>
<dbReference type="AlphaFoldDB" id="A0AAD2ABB4"/>
<gene>
    <name evidence="2" type="ORF">FPE_LOCUS32490</name>
</gene>
<evidence type="ECO:0000259" key="1">
    <source>
        <dbReference type="PROSITE" id="PS50879"/>
    </source>
</evidence>
<proteinExistence type="predicted"/>
<dbReference type="InterPro" id="IPR036397">
    <property type="entry name" value="RNaseH_sf"/>
</dbReference>
<evidence type="ECO:0000313" key="3">
    <source>
        <dbReference type="Proteomes" id="UP000834106"/>
    </source>
</evidence>
<dbReference type="Gene3D" id="3.30.420.10">
    <property type="entry name" value="Ribonuclease H-like superfamily/Ribonuclease H"/>
    <property type="match status" value="1"/>
</dbReference>
<dbReference type="PROSITE" id="PS50879">
    <property type="entry name" value="RNASE_H_1"/>
    <property type="match status" value="1"/>
</dbReference>
<dbReference type="Proteomes" id="UP000834106">
    <property type="component" value="Chromosome 21"/>
</dbReference>
<dbReference type="GO" id="GO:0003676">
    <property type="term" value="F:nucleic acid binding"/>
    <property type="evidence" value="ECO:0007669"/>
    <property type="project" value="InterPro"/>
</dbReference>
<dbReference type="SUPFAM" id="SSF53098">
    <property type="entry name" value="Ribonuclease H-like"/>
    <property type="match status" value="1"/>
</dbReference>
<keyword evidence="3" id="KW-1185">Reference proteome</keyword>
<dbReference type="InterPro" id="IPR044730">
    <property type="entry name" value="RNase_H-like_dom_plant"/>
</dbReference>
<dbReference type="EMBL" id="OU503056">
    <property type="protein sequence ID" value="CAI9785060.1"/>
    <property type="molecule type" value="Genomic_DNA"/>
</dbReference>
<evidence type="ECO:0000313" key="2">
    <source>
        <dbReference type="EMBL" id="CAI9785060.1"/>
    </source>
</evidence>
<dbReference type="GO" id="GO:0004523">
    <property type="term" value="F:RNA-DNA hybrid ribonuclease activity"/>
    <property type="evidence" value="ECO:0007669"/>
    <property type="project" value="InterPro"/>
</dbReference>
<dbReference type="CDD" id="cd06222">
    <property type="entry name" value="RNase_H_like"/>
    <property type="match status" value="1"/>
</dbReference>
<name>A0AAD2ABB4_9LAMI</name>
<dbReference type="PANTHER" id="PTHR47723:SF19">
    <property type="entry name" value="POLYNUCLEOTIDYL TRANSFERASE, RIBONUCLEASE H-LIKE SUPERFAMILY PROTEIN"/>
    <property type="match status" value="1"/>
</dbReference>
<dbReference type="InterPro" id="IPR002156">
    <property type="entry name" value="RNaseH_domain"/>
</dbReference>
<reference evidence="2" key="1">
    <citation type="submission" date="2023-05" db="EMBL/GenBank/DDBJ databases">
        <authorList>
            <person name="Huff M."/>
        </authorList>
    </citation>
    <scope>NUCLEOTIDE SEQUENCE</scope>
</reference>
<dbReference type="InterPro" id="IPR053151">
    <property type="entry name" value="RNase_H-like"/>
</dbReference>
<protein>
    <recommendedName>
        <fullName evidence="1">RNase H type-1 domain-containing protein</fullName>
    </recommendedName>
</protein>
<dbReference type="Pfam" id="PF13456">
    <property type="entry name" value="RVT_3"/>
    <property type="match status" value="1"/>
</dbReference>
<organism evidence="2 3">
    <name type="scientific">Fraxinus pennsylvanica</name>
    <dbReference type="NCBI Taxonomy" id="56036"/>
    <lineage>
        <taxon>Eukaryota</taxon>
        <taxon>Viridiplantae</taxon>
        <taxon>Streptophyta</taxon>
        <taxon>Embryophyta</taxon>
        <taxon>Tracheophyta</taxon>
        <taxon>Spermatophyta</taxon>
        <taxon>Magnoliopsida</taxon>
        <taxon>eudicotyledons</taxon>
        <taxon>Gunneridae</taxon>
        <taxon>Pentapetalae</taxon>
        <taxon>asterids</taxon>
        <taxon>lamiids</taxon>
        <taxon>Lamiales</taxon>
        <taxon>Oleaceae</taxon>
        <taxon>Oleeae</taxon>
        <taxon>Fraxinus</taxon>
    </lineage>
</organism>